<organism evidence="1 2">
    <name type="scientific">Adineta steineri</name>
    <dbReference type="NCBI Taxonomy" id="433720"/>
    <lineage>
        <taxon>Eukaryota</taxon>
        <taxon>Metazoa</taxon>
        <taxon>Spiralia</taxon>
        <taxon>Gnathifera</taxon>
        <taxon>Rotifera</taxon>
        <taxon>Eurotatoria</taxon>
        <taxon>Bdelloidea</taxon>
        <taxon>Adinetida</taxon>
        <taxon>Adinetidae</taxon>
        <taxon>Adineta</taxon>
    </lineage>
</organism>
<sequence>MRLYNRVVLMHRKQIWQPWVAQ</sequence>
<protein>
    <submittedName>
        <fullName evidence="1">Uncharacterized protein</fullName>
    </submittedName>
</protein>
<proteinExistence type="predicted"/>
<comment type="caution">
    <text evidence="1">The sequence shown here is derived from an EMBL/GenBank/DDBJ whole genome shotgun (WGS) entry which is preliminary data.</text>
</comment>
<evidence type="ECO:0000313" key="2">
    <source>
        <dbReference type="Proteomes" id="UP000663868"/>
    </source>
</evidence>
<feature type="non-terminal residue" evidence="1">
    <location>
        <position position="22"/>
    </location>
</feature>
<dbReference type="AlphaFoldDB" id="A0A820GRL2"/>
<name>A0A820GRL2_9BILA</name>
<dbReference type="EMBL" id="CAJOBB010012987">
    <property type="protein sequence ID" value="CAF4284106.1"/>
    <property type="molecule type" value="Genomic_DNA"/>
</dbReference>
<dbReference type="Proteomes" id="UP000663868">
    <property type="component" value="Unassembled WGS sequence"/>
</dbReference>
<evidence type="ECO:0000313" key="1">
    <source>
        <dbReference type="EMBL" id="CAF4284106.1"/>
    </source>
</evidence>
<gene>
    <name evidence="1" type="ORF">KXQ929_LOCUS44614</name>
</gene>
<accession>A0A820GRL2</accession>
<reference evidence="1" key="1">
    <citation type="submission" date="2021-02" db="EMBL/GenBank/DDBJ databases">
        <authorList>
            <person name="Nowell W R."/>
        </authorList>
    </citation>
    <scope>NUCLEOTIDE SEQUENCE</scope>
</reference>